<accession>A0A5E4Q4N1</accession>
<feature type="compositionally biased region" description="Polar residues" evidence="1">
    <location>
        <begin position="116"/>
        <end position="126"/>
    </location>
</feature>
<feature type="region of interest" description="Disordered" evidence="1">
    <location>
        <begin position="1"/>
        <end position="194"/>
    </location>
</feature>
<evidence type="ECO:0000256" key="1">
    <source>
        <dbReference type="SAM" id="MobiDB-lite"/>
    </source>
</evidence>
<organism evidence="2 3">
    <name type="scientific">Leptidea sinapis</name>
    <dbReference type="NCBI Taxonomy" id="189913"/>
    <lineage>
        <taxon>Eukaryota</taxon>
        <taxon>Metazoa</taxon>
        <taxon>Ecdysozoa</taxon>
        <taxon>Arthropoda</taxon>
        <taxon>Hexapoda</taxon>
        <taxon>Insecta</taxon>
        <taxon>Pterygota</taxon>
        <taxon>Neoptera</taxon>
        <taxon>Endopterygota</taxon>
        <taxon>Lepidoptera</taxon>
        <taxon>Glossata</taxon>
        <taxon>Ditrysia</taxon>
        <taxon>Papilionoidea</taxon>
        <taxon>Pieridae</taxon>
        <taxon>Dismorphiinae</taxon>
        <taxon>Leptidea</taxon>
    </lineage>
</organism>
<gene>
    <name evidence="2" type="ORF">LSINAPIS_LOCUS4937</name>
</gene>
<keyword evidence="3" id="KW-1185">Reference proteome</keyword>
<feature type="compositionally biased region" description="Acidic residues" evidence="1">
    <location>
        <begin position="79"/>
        <end position="97"/>
    </location>
</feature>
<feature type="compositionally biased region" description="Basic and acidic residues" evidence="1">
    <location>
        <begin position="130"/>
        <end position="142"/>
    </location>
</feature>
<dbReference type="EMBL" id="FZQP02001337">
    <property type="protein sequence ID" value="VVC92494.1"/>
    <property type="molecule type" value="Genomic_DNA"/>
</dbReference>
<name>A0A5E4Q4N1_9NEOP</name>
<feature type="non-terminal residue" evidence="2">
    <location>
        <position position="256"/>
    </location>
</feature>
<protein>
    <submittedName>
        <fullName evidence="2">Uncharacterized protein</fullName>
    </submittedName>
</protein>
<proteinExistence type="predicted"/>
<feature type="region of interest" description="Disordered" evidence="1">
    <location>
        <begin position="219"/>
        <end position="239"/>
    </location>
</feature>
<reference evidence="2 3" key="1">
    <citation type="submission" date="2017-07" db="EMBL/GenBank/DDBJ databases">
        <authorList>
            <person name="Talla V."/>
            <person name="Backstrom N."/>
        </authorList>
    </citation>
    <scope>NUCLEOTIDE SEQUENCE [LARGE SCALE GENOMIC DNA]</scope>
</reference>
<evidence type="ECO:0000313" key="2">
    <source>
        <dbReference type="EMBL" id="VVC92494.1"/>
    </source>
</evidence>
<dbReference type="AlphaFoldDB" id="A0A5E4Q4N1"/>
<feature type="compositionally biased region" description="Acidic residues" evidence="1">
    <location>
        <begin position="143"/>
        <end position="157"/>
    </location>
</feature>
<feature type="compositionally biased region" description="Acidic residues" evidence="1">
    <location>
        <begin position="23"/>
        <end position="33"/>
    </location>
</feature>
<evidence type="ECO:0000313" key="3">
    <source>
        <dbReference type="Proteomes" id="UP000324832"/>
    </source>
</evidence>
<sequence>MDSEHVLQGDVSDGAEMSPLDENQPEILEEIDENNIKPDEAEVAQTPDDAIANGSAPTSSSELLSLDQELEDIKKEENLSEDAQDNAEAEDEMDIDETTPGAVGDDSIGAYIGDNCLSTPITTEDNSPQDEGHLDGIVKSDEMEGEPEEMGPQEESPDQSISSAMPMEGDGVDIKDESSTMDDDIGGAEGVASSDDVNDISSAAHESLAVAISFGDADTSQDMEGAADTMPTESDSMPLLTMTANGSAILTSSLIK</sequence>
<dbReference type="Proteomes" id="UP000324832">
    <property type="component" value="Unassembled WGS sequence"/>
</dbReference>